<reference evidence="2" key="1">
    <citation type="submission" date="2021-03" db="EMBL/GenBank/DDBJ databases">
        <title>Draft genome sequence of rust myrtle Austropuccinia psidii MF-1, a brazilian biotype.</title>
        <authorList>
            <person name="Quecine M.C."/>
            <person name="Pachon D.M.R."/>
            <person name="Bonatelli M.L."/>
            <person name="Correr F.H."/>
            <person name="Franceschini L.M."/>
            <person name="Leite T.F."/>
            <person name="Margarido G.R.A."/>
            <person name="Almeida C.A."/>
            <person name="Ferrarezi J.A."/>
            <person name="Labate C.A."/>
        </authorList>
    </citation>
    <scope>NUCLEOTIDE SEQUENCE</scope>
    <source>
        <strain evidence="2">MF-1</strain>
    </source>
</reference>
<feature type="compositionally biased region" description="Polar residues" evidence="1">
    <location>
        <begin position="9"/>
        <end position="20"/>
    </location>
</feature>
<dbReference type="Proteomes" id="UP000765509">
    <property type="component" value="Unassembled WGS sequence"/>
</dbReference>
<evidence type="ECO:0000256" key="1">
    <source>
        <dbReference type="SAM" id="MobiDB-lite"/>
    </source>
</evidence>
<evidence type="ECO:0000313" key="2">
    <source>
        <dbReference type="EMBL" id="MBW0534373.1"/>
    </source>
</evidence>
<dbReference type="EMBL" id="AVOT02039342">
    <property type="protein sequence ID" value="MBW0534373.1"/>
    <property type="molecule type" value="Genomic_DNA"/>
</dbReference>
<proteinExistence type="predicted"/>
<evidence type="ECO:0000313" key="3">
    <source>
        <dbReference type="Proteomes" id="UP000765509"/>
    </source>
</evidence>
<sequence length="142" mass="15899">MFLSFSVFADNQTEDNQTTVERLVEENCPSYPTPVVNKKKKAKKLVLSGPTIQDSEEDNTNSTSNQMEVDSEVELLSQKGKEREKSTQESSISRMKVPDMPMISEPNLELSMSNLNRNKLHSEGSNTHLYDPVQAVLHGVQG</sequence>
<name>A0A9Q3FAD4_9BASI</name>
<comment type="caution">
    <text evidence="2">The sequence shown here is derived from an EMBL/GenBank/DDBJ whole genome shotgun (WGS) entry which is preliminary data.</text>
</comment>
<gene>
    <name evidence="2" type="ORF">O181_074088</name>
</gene>
<accession>A0A9Q3FAD4</accession>
<protein>
    <submittedName>
        <fullName evidence="2">Uncharacterized protein</fullName>
    </submittedName>
</protein>
<dbReference type="AlphaFoldDB" id="A0A9Q3FAD4"/>
<organism evidence="2 3">
    <name type="scientific">Austropuccinia psidii MF-1</name>
    <dbReference type="NCBI Taxonomy" id="1389203"/>
    <lineage>
        <taxon>Eukaryota</taxon>
        <taxon>Fungi</taxon>
        <taxon>Dikarya</taxon>
        <taxon>Basidiomycota</taxon>
        <taxon>Pucciniomycotina</taxon>
        <taxon>Pucciniomycetes</taxon>
        <taxon>Pucciniales</taxon>
        <taxon>Sphaerophragmiaceae</taxon>
        <taxon>Austropuccinia</taxon>
    </lineage>
</organism>
<feature type="region of interest" description="Disordered" evidence="1">
    <location>
        <begin position="1"/>
        <end position="21"/>
    </location>
</feature>
<keyword evidence="3" id="KW-1185">Reference proteome</keyword>
<feature type="region of interest" description="Disordered" evidence="1">
    <location>
        <begin position="45"/>
        <end position="101"/>
    </location>
</feature>